<feature type="domain" description="AB hydrolase-1" evidence="3">
    <location>
        <begin position="54"/>
        <end position="295"/>
    </location>
</feature>
<reference evidence="4 5" key="1">
    <citation type="submission" date="2019-07" db="EMBL/GenBank/DDBJ databases">
        <title>Whole genome shotgun sequence of Chryseobacterium lathyri NBRC 105250.</title>
        <authorList>
            <person name="Hosoyama A."/>
            <person name="Uohara A."/>
            <person name="Ohji S."/>
            <person name="Ichikawa N."/>
        </authorList>
    </citation>
    <scope>NUCLEOTIDE SEQUENCE [LARGE SCALE GENOMIC DNA]</scope>
    <source>
        <strain evidence="4 5">NBRC 105250</strain>
    </source>
</reference>
<dbReference type="Gene3D" id="3.40.50.1820">
    <property type="entry name" value="alpha/beta hydrolase"/>
    <property type="match status" value="1"/>
</dbReference>
<dbReference type="GO" id="GO:0006508">
    <property type="term" value="P:proteolysis"/>
    <property type="evidence" value="ECO:0007669"/>
    <property type="project" value="InterPro"/>
</dbReference>
<dbReference type="PRINTS" id="PR00793">
    <property type="entry name" value="PROAMNOPTASE"/>
</dbReference>
<evidence type="ECO:0000256" key="2">
    <source>
        <dbReference type="ARBA" id="ARBA00022801"/>
    </source>
</evidence>
<dbReference type="InterPro" id="IPR050266">
    <property type="entry name" value="AB_hydrolase_sf"/>
</dbReference>
<sequence>MNCYYDMKSIHFLLLLFLAAIGISAQKSSTEQSFETSDHVKIRYKVSGKGDACIYVPGGPGQGYPSFELLGGNNLEKNMQMVYMDQRGSGESGKSENYHLDAMVQDIEELRQHLKFDKVFLLAHSFGGIIAVNYAKKYPQHTKGLILANITLHFLNDETLKEQIEYGNNLLQLQNKAIPRDSLSSELSKISAALRKKRIGYKFLTEDIETIRQTDKIDSLHPRIIDFGMAVISKPKEFPEYYTDYAPITKDIHVPVLVITGKMDKAVGTMHYKTFRFPDQKVVAIDGGHLLYYEKNREFVNAVWHFISKHK</sequence>
<dbReference type="GO" id="GO:0008233">
    <property type="term" value="F:peptidase activity"/>
    <property type="evidence" value="ECO:0007669"/>
    <property type="project" value="InterPro"/>
</dbReference>
<protein>
    <recommendedName>
        <fullName evidence="3">AB hydrolase-1 domain-containing protein</fullName>
    </recommendedName>
</protein>
<evidence type="ECO:0000313" key="4">
    <source>
        <dbReference type="EMBL" id="GEN72251.1"/>
    </source>
</evidence>
<dbReference type="EMBL" id="BJYI01000007">
    <property type="protein sequence ID" value="GEN72251.1"/>
    <property type="molecule type" value="Genomic_DNA"/>
</dbReference>
<dbReference type="SUPFAM" id="SSF53474">
    <property type="entry name" value="alpha/beta-Hydrolases"/>
    <property type="match status" value="1"/>
</dbReference>
<dbReference type="InterPro" id="IPR002410">
    <property type="entry name" value="Peptidase_S33"/>
</dbReference>
<comment type="caution">
    <text evidence="4">The sequence shown here is derived from an EMBL/GenBank/DDBJ whole genome shotgun (WGS) entry which is preliminary data.</text>
</comment>
<organism evidence="4 5">
    <name type="scientific">Chryseobacterium lathyri</name>
    <dbReference type="NCBI Taxonomy" id="395933"/>
    <lineage>
        <taxon>Bacteria</taxon>
        <taxon>Pseudomonadati</taxon>
        <taxon>Bacteroidota</taxon>
        <taxon>Flavobacteriia</taxon>
        <taxon>Flavobacteriales</taxon>
        <taxon>Weeksellaceae</taxon>
        <taxon>Chryseobacterium group</taxon>
        <taxon>Chryseobacterium</taxon>
    </lineage>
</organism>
<dbReference type="OrthoDB" id="9780932at2"/>
<evidence type="ECO:0000259" key="3">
    <source>
        <dbReference type="Pfam" id="PF00561"/>
    </source>
</evidence>
<proteinExistence type="inferred from homology"/>
<name>A0A511YAM6_9FLAO</name>
<dbReference type="InterPro" id="IPR000073">
    <property type="entry name" value="AB_hydrolase_1"/>
</dbReference>
<dbReference type="GO" id="GO:0016020">
    <property type="term" value="C:membrane"/>
    <property type="evidence" value="ECO:0007669"/>
    <property type="project" value="TreeGrafter"/>
</dbReference>
<evidence type="ECO:0000256" key="1">
    <source>
        <dbReference type="ARBA" id="ARBA00010088"/>
    </source>
</evidence>
<keyword evidence="2" id="KW-0378">Hydrolase</keyword>
<evidence type="ECO:0000313" key="5">
    <source>
        <dbReference type="Proteomes" id="UP000321150"/>
    </source>
</evidence>
<dbReference type="PANTHER" id="PTHR43798">
    <property type="entry name" value="MONOACYLGLYCEROL LIPASE"/>
    <property type="match status" value="1"/>
</dbReference>
<dbReference type="InterPro" id="IPR029058">
    <property type="entry name" value="AB_hydrolase_fold"/>
</dbReference>
<accession>A0A511YAM6</accession>
<dbReference type="RefSeq" id="WP_111956741.1">
    <property type="nucleotide sequence ID" value="NZ_BJYI01000007.1"/>
</dbReference>
<gene>
    <name evidence="4" type="ORF">CLA01_23230</name>
</gene>
<dbReference type="AlphaFoldDB" id="A0A511YAM6"/>
<dbReference type="Proteomes" id="UP000321150">
    <property type="component" value="Unassembled WGS sequence"/>
</dbReference>
<dbReference type="PANTHER" id="PTHR43798:SF33">
    <property type="entry name" value="HYDROLASE, PUTATIVE (AFU_ORTHOLOGUE AFUA_2G14860)-RELATED"/>
    <property type="match status" value="1"/>
</dbReference>
<comment type="similarity">
    <text evidence="1">Belongs to the peptidase S33 family.</text>
</comment>
<dbReference type="Pfam" id="PF00561">
    <property type="entry name" value="Abhydrolase_1"/>
    <property type="match status" value="1"/>
</dbReference>